<name>A0ABS8UWJ0_DATST</name>
<gene>
    <name evidence="2" type="ORF">HAX54_023578</name>
</gene>
<dbReference type="EMBL" id="JACEIK010002863">
    <property type="protein sequence ID" value="MCD9639200.1"/>
    <property type="molecule type" value="Genomic_DNA"/>
</dbReference>
<reference evidence="2 3" key="1">
    <citation type="journal article" date="2021" name="BMC Genomics">
        <title>Datura genome reveals duplications of psychoactive alkaloid biosynthetic genes and high mutation rate following tissue culture.</title>
        <authorList>
            <person name="Rajewski A."/>
            <person name="Carter-House D."/>
            <person name="Stajich J."/>
            <person name="Litt A."/>
        </authorList>
    </citation>
    <scope>NUCLEOTIDE SEQUENCE [LARGE SCALE GENOMIC DNA]</scope>
    <source>
        <strain evidence="2">AR-01</strain>
    </source>
</reference>
<evidence type="ECO:0000256" key="1">
    <source>
        <dbReference type="SAM" id="MobiDB-lite"/>
    </source>
</evidence>
<organism evidence="2 3">
    <name type="scientific">Datura stramonium</name>
    <name type="common">Jimsonweed</name>
    <name type="synonym">Common thornapple</name>
    <dbReference type="NCBI Taxonomy" id="4076"/>
    <lineage>
        <taxon>Eukaryota</taxon>
        <taxon>Viridiplantae</taxon>
        <taxon>Streptophyta</taxon>
        <taxon>Embryophyta</taxon>
        <taxon>Tracheophyta</taxon>
        <taxon>Spermatophyta</taxon>
        <taxon>Magnoliopsida</taxon>
        <taxon>eudicotyledons</taxon>
        <taxon>Gunneridae</taxon>
        <taxon>Pentapetalae</taxon>
        <taxon>asterids</taxon>
        <taxon>lamiids</taxon>
        <taxon>Solanales</taxon>
        <taxon>Solanaceae</taxon>
        <taxon>Solanoideae</taxon>
        <taxon>Datureae</taxon>
        <taxon>Datura</taxon>
    </lineage>
</organism>
<proteinExistence type="predicted"/>
<evidence type="ECO:0000313" key="3">
    <source>
        <dbReference type="Proteomes" id="UP000823775"/>
    </source>
</evidence>
<keyword evidence="3" id="KW-1185">Reference proteome</keyword>
<accession>A0ABS8UWJ0</accession>
<evidence type="ECO:0000313" key="2">
    <source>
        <dbReference type="EMBL" id="MCD9639200.1"/>
    </source>
</evidence>
<dbReference type="Proteomes" id="UP000823775">
    <property type="component" value="Unassembled WGS sequence"/>
</dbReference>
<sequence length="118" mass="12951">MPQKVRGCMLGFDAPFNPLRVKGAHGRGRKERKIDSKDDGDDPNGDGLIPPGPLDRSNGWRLIWQLCDKGVKKIYCTLLIGLRVPPLSPRNFLEYSLLSGGEDKEASDPSDNSDKASS</sequence>
<feature type="region of interest" description="Disordered" evidence="1">
    <location>
        <begin position="1"/>
        <end position="56"/>
    </location>
</feature>
<protein>
    <submittedName>
        <fullName evidence="2">Uncharacterized protein</fullName>
    </submittedName>
</protein>
<feature type="compositionally biased region" description="Basic residues" evidence="1">
    <location>
        <begin position="22"/>
        <end position="31"/>
    </location>
</feature>
<comment type="caution">
    <text evidence="2">The sequence shown here is derived from an EMBL/GenBank/DDBJ whole genome shotgun (WGS) entry which is preliminary data.</text>
</comment>